<dbReference type="SUPFAM" id="SSF55874">
    <property type="entry name" value="ATPase domain of HSP90 chaperone/DNA topoisomerase II/histidine kinase"/>
    <property type="match status" value="1"/>
</dbReference>
<feature type="transmembrane region" description="Helical" evidence="9">
    <location>
        <begin position="125"/>
        <end position="145"/>
    </location>
</feature>
<keyword evidence="8" id="KW-0067">ATP-binding</keyword>
<dbReference type="InterPro" id="IPR036097">
    <property type="entry name" value="HisK_dim/P_sf"/>
</dbReference>
<dbReference type="InterPro" id="IPR047770">
    <property type="entry name" value="RegB"/>
</dbReference>
<keyword evidence="6" id="KW-0547">Nucleotide-binding</keyword>
<gene>
    <name evidence="11" type="ORF">CCR87_16360</name>
</gene>
<comment type="subcellular location">
    <subcellularLocation>
        <location evidence="2">Cell membrane</location>
        <topology evidence="2">Multi-pass membrane protein</topology>
    </subcellularLocation>
</comment>
<comment type="caution">
    <text evidence="11">The sequence shown here is derived from an EMBL/GenBank/DDBJ whole genome shotgun (WGS) entry which is preliminary data.</text>
</comment>
<reference evidence="11" key="1">
    <citation type="submission" date="2017-05" db="EMBL/GenBank/DDBJ databases">
        <authorList>
            <person name="Imhoff J.F."/>
            <person name="Rahn T."/>
            <person name="Kuenzel S."/>
            <person name="Neulinger S.C."/>
        </authorList>
    </citation>
    <scope>NUCLEOTIDE SEQUENCE</scope>
    <source>
        <strain evidence="11">LMG 28126</strain>
    </source>
</reference>
<keyword evidence="12" id="KW-1185">Reference proteome</keyword>
<evidence type="ECO:0000256" key="2">
    <source>
        <dbReference type="ARBA" id="ARBA00004651"/>
    </source>
</evidence>
<evidence type="ECO:0000256" key="9">
    <source>
        <dbReference type="SAM" id="Phobius"/>
    </source>
</evidence>
<dbReference type="Pfam" id="PF00512">
    <property type="entry name" value="HisKA"/>
    <property type="match status" value="1"/>
</dbReference>
<dbReference type="GO" id="GO:0005524">
    <property type="term" value="F:ATP binding"/>
    <property type="evidence" value="ECO:0007669"/>
    <property type="project" value="UniProtKB-KW"/>
</dbReference>
<dbReference type="Gene3D" id="3.30.565.10">
    <property type="entry name" value="Histidine kinase-like ATPase, C-terminal domain"/>
    <property type="match status" value="1"/>
</dbReference>
<dbReference type="InterPro" id="IPR005467">
    <property type="entry name" value="His_kinase_dom"/>
</dbReference>
<evidence type="ECO:0000256" key="7">
    <source>
        <dbReference type="ARBA" id="ARBA00022777"/>
    </source>
</evidence>
<keyword evidence="4" id="KW-1003">Cell membrane</keyword>
<dbReference type="NCBIfam" id="NF033792">
    <property type="entry name" value="ActS_PrrB_HisK"/>
    <property type="match status" value="1"/>
</dbReference>
<keyword evidence="9" id="KW-0812">Transmembrane</keyword>
<keyword evidence="7 11" id="KW-0418">Kinase</keyword>
<dbReference type="InterPro" id="IPR003594">
    <property type="entry name" value="HATPase_dom"/>
</dbReference>
<dbReference type="InterPro" id="IPR003661">
    <property type="entry name" value="HisK_dim/P_dom"/>
</dbReference>
<dbReference type="AlphaFoldDB" id="A0A934WKT6"/>
<dbReference type="CDD" id="cd00082">
    <property type="entry name" value="HisKA"/>
    <property type="match status" value="1"/>
</dbReference>
<dbReference type="InterPro" id="IPR036890">
    <property type="entry name" value="HATPase_C_sf"/>
</dbReference>
<accession>A0A934WKT6</accession>
<evidence type="ECO:0000256" key="8">
    <source>
        <dbReference type="ARBA" id="ARBA00022840"/>
    </source>
</evidence>
<protein>
    <recommendedName>
        <fullName evidence="3">histidine kinase</fullName>
        <ecNumber evidence="3">2.7.13.3</ecNumber>
    </recommendedName>
</protein>
<evidence type="ECO:0000256" key="3">
    <source>
        <dbReference type="ARBA" id="ARBA00012438"/>
    </source>
</evidence>
<evidence type="ECO:0000313" key="11">
    <source>
        <dbReference type="EMBL" id="MBK5928888.1"/>
    </source>
</evidence>
<dbReference type="NCBIfam" id="NF045988">
    <property type="entry name" value="HisKinRegBRhodob"/>
    <property type="match status" value="1"/>
</dbReference>
<dbReference type="InterPro" id="IPR050980">
    <property type="entry name" value="2C_sensor_his_kinase"/>
</dbReference>
<dbReference type="Proteomes" id="UP000706333">
    <property type="component" value="Unassembled WGS sequence"/>
</dbReference>
<keyword evidence="9" id="KW-0472">Membrane</keyword>
<dbReference type="RefSeq" id="WP_201158653.1">
    <property type="nucleotide sequence ID" value="NZ_NHSD01000330.1"/>
</dbReference>
<keyword evidence="5" id="KW-0808">Transferase</keyword>
<reference evidence="11" key="2">
    <citation type="journal article" date="2020" name="Microorganisms">
        <title>Osmotic Adaptation and Compatible Solute Biosynthesis of Phototrophic Bacteria as Revealed from Genome Analyses.</title>
        <authorList>
            <person name="Imhoff J.F."/>
            <person name="Rahn T."/>
            <person name="Kunzel S."/>
            <person name="Keller A."/>
            <person name="Neulinger S.C."/>
        </authorList>
    </citation>
    <scope>NUCLEOTIDE SEQUENCE</scope>
    <source>
        <strain evidence="11">LMG 28126</strain>
    </source>
</reference>
<dbReference type="PANTHER" id="PTHR44936">
    <property type="entry name" value="SENSOR PROTEIN CREC"/>
    <property type="match status" value="1"/>
</dbReference>
<dbReference type="SUPFAM" id="SSF47384">
    <property type="entry name" value="Homodimeric domain of signal transducing histidine kinase"/>
    <property type="match status" value="1"/>
</dbReference>
<dbReference type="GO" id="GO:0005886">
    <property type="term" value="C:plasma membrane"/>
    <property type="evidence" value="ECO:0007669"/>
    <property type="project" value="UniProtKB-SubCell"/>
</dbReference>
<dbReference type="GO" id="GO:0000155">
    <property type="term" value="F:phosphorelay sensor kinase activity"/>
    <property type="evidence" value="ECO:0007669"/>
    <property type="project" value="InterPro"/>
</dbReference>
<evidence type="ECO:0000256" key="6">
    <source>
        <dbReference type="ARBA" id="ARBA00022741"/>
    </source>
</evidence>
<feature type="transmembrane region" description="Helical" evidence="9">
    <location>
        <begin position="165"/>
        <end position="182"/>
    </location>
</feature>
<feature type="transmembrane region" description="Helical" evidence="9">
    <location>
        <begin position="53"/>
        <end position="72"/>
    </location>
</feature>
<keyword evidence="9" id="KW-1133">Transmembrane helix</keyword>
<evidence type="ECO:0000256" key="4">
    <source>
        <dbReference type="ARBA" id="ARBA00022475"/>
    </source>
</evidence>
<feature type="domain" description="Histidine kinase" evidence="10">
    <location>
        <begin position="218"/>
        <end position="452"/>
    </location>
</feature>
<evidence type="ECO:0000256" key="5">
    <source>
        <dbReference type="ARBA" id="ARBA00022679"/>
    </source>
</evidence>
<dbReference type="Pfam" id="PF02518">
    <property type="entry name" value="HATPase_c"/>
    <property type="match status" value="1"/>
</dbReference>
<sequence>MLSPSLGLMRPSTRSEWVRLRTLVFLRWVAIIGQVSAITVADRYFGLSLDLGLCYLVVGAAVLANLSAIWLAPGNKRLTEAEALLTLLFDLAQLALLLYLTGGLTNPFALLILAPVTISATVLHLNTTLFLGAMAIGLVSLLALFHLPLRLETGEILVIPPMFEFGYWMAIITGIVFIGLYSRRVASEMHAMSDALFATQAALAREQKLTDLGGVVAAAAHELGTPLATIKLTSAELVDDLTRALPDRPELIEDAALIRDQADRCRDILRSMGRAGKEDTHLRQAPLSAVLREAAEPHAHRGKEIVFAVGPGLNDAERQPAILRRPEVIHGLRNLIQNAVDFARTTVWVYGDWSETALTVRILDDGTGFAPQVLGRIGDPFMRPRRTPAERAERPGYEGMGLGLFIAKTLLERSGAEVRFANAPPQDAAPDMPRHGPLPSGAAIEVTWPRARITPAPGADLARNRPMTA</sequence>
<proteinExistence type="predicted"/>
<dbReference type="SMART" id="SM00388">
    <property type="entry name" value="HisKA"/>
    <property type="match status" value="1"/>
</dbReference>
<evidence type="ECO:0000313" key="12">
    <source>
        <dbReference type="Proteomes" id="UP000706333"/>
    </source>
</evidence>
<dbReference type="SMART" id="SM00387">
    <property type="entry name" value="HATPase_c"/>
    <property type="match status" value="1"/>
</dbReference>
<dbReference type="EC" id="2.7.13.3" evidence="3"/>
<name>A0A934WKT6_9RHOB</name>
<organism evidence="11 12">
    <name type="scientific">Rhodobaculum claviforme</name>
    <dbReference type="NCBI Taxonomy" id="1549854"/>
    <lineage>
        <taxon>Bacteria</taxon>
        <taxon>Pseudomonadati</taxon>
        <taxon>Pseudomonadota</taxon>
        <taxon>Alphaproteobacteria</taxon>
        <taxon>Rhodobacterales</taxon>
        <taxon>Paracoccaceae</taxon>
        <taxon>Rhodobaculum</taxon>
    </lineage>
</organism>
<dbReference type="PROSITE" id="PS50109">
    <property type="entry name" value="HIS_KIN"/>
    <property type="match status" value="1"/>
</dbReference>
<dbReference type="PANTHER" id="PTHR44936:SF10">
    <property type="entry name" value="SENSOR PROTEIN RSTB"/>
    <property type="match status" value="1"/>
</dbReference>
<feature type="transmembrane region" description="Helical" evidence="9">
    <location>
        <begin position="20"/>
        <end position="41"/>
    </location>
</feature>
<dbReference type="Gene3D" id="1.10.287.130">
    <property type="match status" value="1"/>
</dbReference>
<feature type="transmembrane region" description="Helical" evidence="9">
    <location>
        <begin position="92"/>
        <end position="113"/>
    </location>
</feature>
<dbReference type="EMBL" id="NHSD01000330">
    <property type="protein sequence ID" value="MBK5928888.1"/>
    <property type="molecule type" value="Genomic_DNA"/>
</dbReference>
<comment type="catalytic activity">
    <reaction evidence="1">
        <text>ATP + protein L-histidine = ADP + protein N-phospho-L-histidine.</text>
        <dbReference type="EC" id="2.7.13.3"/>
    </reaction>
</comment>
<evidence type="ECO:0000256" key="1">
    <source>
        <dbReference type="ARBA" id="ARBA00000085"/>
    </source>
</evidence>
<evidence type="ECO:0000259" key="10">
    <source>
        <dbReference type="PROSITE" id="PS50109"/>
    </source>
</evidence>